<evidence type="ECO:0000256" key="5">
    <source>
        <dbReference type="SAM" id="Phobius"/>
    </source>
</evidence>
<reference evidence="7 8" key="1">
    <citation type="submission" date="2015-06" db="EMBL/GenBank/DDBJ databases">
        <title>Prevotella sp. 109, sp. nov., a novel member of the family Prevotellaceae isolated from human faeces.</title>
        <authorList>
            <person name="Shkoporov A.N."/>
            <person name="Chaplin A.V."/>
            <person name="Kafarskaia L.I."/>
            <person name="Efimov B.A."/>
        </authorList>
    </citation>
    <scope>NUCLEOTIDE SEQUENCE [LARGE SCALE GENOMIC DNA]</scope>
    <source>
        <strain evidence="7 8">109</strain>
    </source>
</reference>
<keyword evidence="8" id="KW-1185">Reference proteome</keyword>
<dbReference type="Proteomes" id="UP000036951">
    <property type="component" value="Unassembled WGS sequence"/>
</dbReference>
<dbReference type="Pfam" id="PF12833">
    <property type="entry name" value="HTH_18"/>
    <property type="match status" value="1"/>
</dbReference>
<feature type="coiled-coil region" evidence="4">
    <location>
        <begin position="195"/>
        <end position="222"/>
    </location>
</feature>
<dbReference type="GO" id="GO:0043565">
    <property type="term" value="F:sequence-specific DNA binding"/>
    <property type="evidence" value="ECO:0007669"/>
    <property type="project" value="InterPro"/>
</dbReference>
<organism evidence="7 8">
    <name type="scientific">Xylanibacter rarus</name>
    <dbReference type="NCBI Taxonomy" id="1676614"/>
    <lineage>
        <taxon>Bacteria</taxon>
        <taxon>Pseudomonadati</taxon>
        <taxon>Bacteroidota</taxon>
        <taxon>Bacteroidia</taxon>
        <taxon>Bacteroidales</taxon>
        <taxon>Prevotellaceae</taxon>
        <taxon>Xylanibacter</taxon>
    </lineage>
</organism>
<dbReference type="EMBL" id="LFQU01000001">
    <property type="protein sequence ID" value="KOO69723.1"/>
    <property type="molecule type" value="Genomic_DNA"/>
</dbReference>
<dbReference type="SUPFAM" id="SSF48452">
    <property type="entry name" value="TPR-like"/>
    <property type="match status" value="1"/>
</dbReference>
<dbReference type="InterPro" id="IPR018060">
    <property type="entry name" value="HTH_AraC"/>
</dbReference>
<evidence type="ECO:0000313" key="7">
    <source>
        <dbReference type="EMBL" id="KOO69723.1"/>
    </source>
</evidence>
<dbReference type="PROSITE" id="PS01124">
    <property type="entry name" value="HTH_ARAC_FAMILY_2"/>
    <property type="match status" value="1"/>
</dbReference>
<evidence type="ECO:0000256" key="1">
    <source>
        <dbReference type="ARBA" id="ARBA00023015"/>
    </source>
</evidence>
<proteinExistence type="predicted"/>
<keyword evidence="5" id="KW-1133">Transmembrane helix</keyword>
<dbReference type="OrthoDB" id="1117518at2"/>
<dbReference type="RefSeq" id="WP_053397383.1">
    <property type="nucleotide sequence ID" value="NZ_LFQU01000001.1"/>
</dbReference>
<dbReference type="AlphaFoldDB" id="A0A8E1QZP9"/>
<dbReference type="PANTHER" id="PTHR43280:SF29">
    <property type="entry name" value="ARAC-FAMILY TRANSCRIPTIONAL REGULATOR"/>
    <property type="match status" value="1"/>
</dbReference>
<gene>
    <name evidence="7" type="ORF">ACU52_00790</name>
</gene>
<evidence type="ECO:0000256" key="4">
    <source>
        <dbReference type="SAM" id="Coils"/>
    </source>
</evidence>
<accession>A0A8E1QZP9</accession>
<dbReference type="SUPFAM" id="SSF46689">
    <property type="entry name" value="Homeodomain-like"/>
    <property type="match status" value="1"/>
</dbReference>
<keyword evidence="5" id="KW-0472">Membrane</keyword>
<dbReference type="SMART" id="SM00342">
    <property type="entry name" value="HTH_ARAC"/>
    <property type="match status" value="1"/>
</dbReference>
<evidence type="ECO:0000259" key="6">
    <source>
        <dbReference type="PROSITE" id="PS01124"/>
    </source>
</evidence>
<dbReference type="InterPro" id="IPR011990">
    <property type="entry name" value="TPR-like_helical_dom_sf"/>
</dbReference>
<keyword evidence="2" id="KW-0238">DNA-binding</keyword>
<dbReference type="GO" id="GO:0003700">
    <property type="term" value="F:DNA-binding transcription factor activity"/>
    <property type="evidence" value="ECO:0007669"/>
    <property type="project" value="InterPro"/>
</dbReference>
<keyword evidence="1" id="KW-0805">Transcription regulation</keyword>
<sequence length="351" mass="41134">MYKGLNYLNSKEYDKALNIFEKQKQSTSHTAENMRYVYIAHINIARTLAATNKYEQAICELKDAGNIAFKYDMKDAILDIYNLQAQYYLRSGNTKLSDIYRNKYYQLKDTLLNYNQVAKVSQMQFLDQINEMDKRMAEIIQKHKQEELLTRIGFIVTTIIMVLAIMLYIKNKNLKRSNEHLYNNTLESLQREEIERNMRINYEKMLEEKENNENNAADAKSRYKTSGLSEEDKGILLNKIINIMQTSEEIYSPDFKADRLVELVGSNNRYVSQVINEKLNCNFTTLLGEYRVKEICKRMNKVDEYGNLTINAIASSVGFRSHSGFFSMFKRVTGLSPAQYQKLARENYHKK</sequence>
<evidence type="ECO:0000256" key="3">
    <source>
        <dbReference type="ARBA" id="ARBA00023163"/>
    </source>
</evidence>
<evidence type="ECO:0000256" key="2">
    <source>
        <dbReference type="ARBA" id="ARBA00023125"/>
    </source>
</evidence>
<feature type="domain" description="HTH araC/xylS-type" evidence="6">
    <location>
        <begin position="238"/>
        <end position="343"/>
    </location>
</feature>
<dbReference type="Gene3D" id="1.10.10.60">
    <property type="entry name" value="Homeodomain-like"/>
    <property type="match status" value="1"/>
</dbReference>
<comment type="caution">
    <text evidence="7">The sequence shown here is derived from an EMBL/GenBank/DDBJ whole genome shotgun (WGS) entry which is preliminary data.</text>
</comment>
<keyword evidence="3" id="KW-0804">Transcription</keyword>
<protein>
    <recommendedName>
        <fullName evidence="6">HTH araC/xylS-type domain-containing protein</fullName>
    </recommendedName>
</protein>
<dbReference type="PANTHER" id="PTHR43280">
    <property type="entry name" value="ARAC-FAMILY TRANSCRIPTIONAL REGULATOR"/>
    <property type="match status" value="1"/>
</dbReference>
<dbReference type="InterPro" id="IPR009057">
    <property type="entry name" value="Homeodomain-like_sf"/>
</dbReference>
<evidence type="ECO:0000313" key="8">
    <source>
        <dbReference type="Proteomes" id="UP000036951"/>
    </source>
</evidence>
<name>A0A8E1QZP9_9BACT</name>
<feature type="transmembrane region" description="Helical" evidence="5">
    <location>
        <begin position="148"/>
        <end position="169"/>
    </location>
</feature>
<keyword evidence="5" id="KW-0812">Transmembrane</keyword>
<keyword evidence="4" id="KW-0175">Coiled coil</keyword>